<organism evidence="2 3">
    <name type="scientific">Cicer arietinum</name>
    <name type="common">Chickpea</name>
    <name type="synonym">Garbanzo</name>
    <dbReference type="NCBI Taxonomy" id="3827"/>
    <lineage>
        <taxon>Eukaryota</taxon>
        <taxon>Viridiplantae</taxon>
        <taxon>Streptophyta</taxon>
        <taxon>Embryophyta</taxon>
        <taxon>Tracheophyta</taxon>
        <taxon>Spermatophyta</taxon>
        <taxon>Magnoliopsida</taxon>
        <taxon>eudicotyledons</taxon>
        <taxon>Gunneridae</taxon>
        <taxon>Pentapetalae</taxon>
        <taxon>rosids</taxon>
        <taxon>fabids</taxon>
        <taxon>Fabales</taxon>
        <taxon>Fabaceae</taxon>
        <taxon>Papilionoideae</taxon>
        <taxon>50 kb inversion clade</taxon>
        <taxon>NPAAA clade</taxon>
        <taxon>Hologalegina</taxon>
        <taxon>IRL clade</taxon>
        <taxon>Cicereae</taxon>
        <taxon>Cicer</taxon>
    </lineage>
</organism>
<sequence>MSGTLYFLHNFLSFELVSTSHKSFLMFLSVNLEPYTYKQAIKYDCWKHAMDQEILALEINKTWILTELLEDDIVLTCEDLKEINHVKSFLHFALQIEDLGSLKFFLGLEVAQSSKGISLNQRKYALDLLNDMGLLNCKPASSIMLPNLKLQKDDGNPYSDPKLYRRIIGRLLYLTNTQPYLSFSVNKLSQFVSNPMHSHFVATTRVLHYIKSCPGKGLFFSSSSSLQLFAFSDSDRATCPDSRKSIIGFNFFLGSSLVSWKSKKQTVIYRSSSEAEYRALAHTTCEIQWILYILKDLHIHVHTPVSIYCDSKSTI</sequence>
<dbReference type="Proteomes" id="UP000087171">
    <property type="component" value="Unplaced"/>
</dbReference>
<dbReference type="SUPFAM" id="SSF56672">
    <property type="entry name" value="DNA/RNA polymerases"/>
    <property type="match status" value="1"/>
</dbReference>
<dbReference type="OrthoDB" id="128382at2759"/>
<dbReference type="PANTHER" id="PTHR11439">
    <property type="entry name" value="GAG-POL-RELATED RETROTRANSPOSON"/>
    <property type="match status" value="1"/>
</dbReference>
<proteinExistence type="predicted"/>
<name>A0A3Q7Y6J5_CICAR</name>
<evidence type="ECO:0000259" key="1">
    <source>
        <dbReference type="Pfam" id="PF07727"/>
    </source>
</evidence>
<dbReference type="InterPro" id="IPR043502">
    <property type="entry name" value="DNA/RNA_pol_sf"/>
</dbReference>
<evidence type="ECO:0000313" key="2">
    <source>
        <dbReference type="Proteomes" id="UP000087171"/>
    </source>
</evidence>
<evidence type="ECO:0000313" key="3">
    <source>
        <dbReference type="RefSeq" id="XP_027186177.1"/>
    </source>
</evidence>
<dbReference type="CDD" id="cd09272">
    <property type="entry name" value="RNase_HI_RT_Ty1"/>
    <property type="match status" value="1"/>
</dbReference>
<reference evidence="3" key="1">
    <citation type="submission" date="2025-08" db="UniProtKB">
        <authorList>
            <consortium name="RefSeq"/>
        </authorList>
    </citation>
    <scope>IDENTIFICATION</scope>
    <source>
        <tissue evidence="3">Etiolated seedlings</tissue>
    </source>
</reference>
<dbReference type="RefSeq" id="XP_027186177.1">
    <property type="nucleotide sequence ID" value="XM_027330376.1"/>
</dbReference>
<dbReference type="Pfam" id="PF07727">
    <property type="entry name" value="RVT_2"/>
    <property type="match status" value="1"/>
</dbReference>
<dbReference type="PaxDb" id="3827-XP_004514112.1"/>
<keyword evidence="2" id="KW-1185">Reference proteome</keyword>
<dbReference type="STRING" id="3827.A0A3Q7Y6J5"/>
<dbReference type="AlphaFoldDB" id="A0A3Q7Y6J5"/>
<dbReference type="PANTHER" id="PTHR11439:SF498">
    <property type="entry name" value="DNAK FAMILY PROTEIN"/>
    <property type="match status" value="1"/>
</dbReference>
<protein>
    <submittedName>
        <fullName evidence="3">Uncharacterized protein LOC113784235</fullName>
    </submittedName>
</protein>
<dbReference type="InterPro" id="IPR013103">
    <property type="entry name" value="RVT_2"/>
</dbReference>
<accession>A0A3Q7Y6J5</accession>
<feature type="domain" description="Reverse transcriptase Ty1/copia-type" evidence="1">
    <location>
        <begin position="61"/>
        <end position="142"/>
    </location>
</feature>
<gene>
    <name evidence="3" type="primary">LOC113784235</name>
</gene>